<organism evidence="1 2">
    <name type="scientific">Pontibacter akesuensis</name>
    <dbReference type="NCBI Taxonomy" id="388950"/>
    <lineage>
        <taxon>Bacteria</taxon>
        <taxon>Pseudomonadati</taxon>
        <taxon>Bacteroidota</taxon>
        <taxon>Cytophagia</taxon>
        <taxon>Cytophagales</taxon>
        <taxon>Hymenobacteraceae</taxon>
        <taxon>Pontibacter</taxon>
    </lineage>
</organism>
<proteinExistence type="predicted"/>
<name>A0A1I7GGP3_9BACT</name>
<dbReference type="PROSITE" id="PS51197">
    <property type="entry name" value="HTH_RRF2_2"/>
    <property type="match status" value="1"/>
</dbReference>
<dbReference type="InterPro" id="IPR036390">
    <property type="entry name" value="WH_DNA-bd_sf"/>
</dbReference>
<dbReference type="SUPFAM" id="SSF46785">
    <property type="entry name" value="Winged helix' DNA-binding domain"/>
    <property type="match status" value="1"/>
</dbReference>
<dbReference type="EMBL" id="FPCA01000001">
    <property type="protein sequence ID" value="SFU47481.1"/>
    <property type="molecule type" value="Genomic_DNA"/>
</dbReference>
<dbReference type="PANTHER" id="PTHR33221:SF13">
    <property type="entry name" value="TRANSCRIPTIONAL REGULATOR-RELATED"/>
    <property type="match status" value="1"/>
</dbReference>
<sequence length="149" mass="16131">MLSKTCKYGIRAAAYVALKASDGVKLSVKEIAKEVDAPEAFTGKILQLLNKQHIITSQKGPHGGFYVERFQLDQPIIHIVNAIDGMAIFQECGLGLRQCSEVHPCPMHATFKVAREALLDVFQSTTLGQLAGGVKDGSSYINNALGADW</sequence>
<dbReference type="PANTHER" id="PTHR33221">
    <property type="entry name" value="WINGED HELIX-TURN-HELIX TRANSCRIPTIONAL REGULATOR, RRF2 FAMILY"/>
    <property type="match status" value="1"/>
</dbReference>
<evidence type="ECO:0000313" key="1">
    <source>
        <dbReference type="EMBL" id="SFU47481.1"/>
    </source>
</evidence>
<dbReference type="InterPro" id="IPR000944">
    <property type="entry name" value="Tscrpt_reg_Rrf2"/>
</dbReference>
<dbReference type="OrthoDB" id="9808360at2"/>
<dbReference type="AlphaFoldDB" id="A0A1I7GGP3"/>
<evidence type="ECO:0000313" key="2">
    <source>
        <dbReference type="Proteomes" id="UP000182491"/>
    </source>
</evidence>
<protein>
    <submittedName>
        <fullName evidence="1">Transcriptional regulator, BadM/Rrf2 family</fullName>
    </submittedName>
</protein>
<dbReference type="STRING" id="388950.GCA_001611675_00087"/>
<dbReference type="Gene3D" id="1.10.10.10">
    <property type="entry name" value="Winged helix-like DNA-binding domain superfamily/Winged helix DNA-binding domain"/>
    <property type="match status" value="1"/>
</dbReference>
<dbReference type="Proteomes" id="UP000182491">
    <property type="component" value="Unassembled WGS sequence"/>
</dbReference>
<dbReference type="GO" id="GO:0005829">
    <property type="term" value="C:cytosol"/>
    <property type="evidence" value="ECO:0007669"/>
    <property type="project" value="TreeGrafter"/>
</dbReference>
<reference evidence="2" key="1">
    <citation type="submission" date="2016-10" db="EMBL/GenBank/DDBJ databases">
        <authorList>
            <person name="Varghese N."/>
        </authorList>
    </citation>
    <scope>NUCLEOTIDE SEQUENCE [LARGE SCALE GENOMIC DNA]</scope>
    <source>
        <strain evidence="2">DSM 18820</strain>
    </source>
</reference>
<dbReference type="RefSeq" id="WP_068836333.1">
    <property type="nucleotide sequence ID" value="NZ_BMXC01000001.1"/>
</dbReference>
<accession>A0A1I7GGP3</accession>
<keyword evidence="2" id="KW-1185">Reference proteome</keyword>
<dbReference type="InterPro" id="IPR036388">
    <property type="entry name" value="WH-like_DNA-bd_sf"/>
</dbReference>
<gene>
    <name evidence="1" type="ORF">SAMN04487941_0988</name>
</gene>
<dbReference type="Pfam" id="PF02082">
    <property type="entry name" value="Rrf2"/>
    <property type="match status" value="1"/>
</dbReference>
<dbReference type="GO" id="GO:0003700">
    <property type="term" value="F:DNA-binding transcription factor activity"/>
    <property type="evidence" value="ECO:0007669"/>
    <property type="project" value="TreeGrafter"/>
</dbReference>